<dbReference type="EMBL" id="KN847496">
    <property type="protein sequence ID" value="KIW14492.1"/>
    <property type="molecule type" value="Genomic_DNA"/>
</dbReference>
<evidence type="ECO:0000313" key="2">
    <source>
        <dbReference type="EMBL" id="KIW14492.1"/>
    </source>
</evidence>
<evidence type="ECO:0000313" key="3">
    <source>
        <dbReference type="Proteomes" id="UP000053328"/>
    </source>
</evidence>
<dbReference type="RefSeq" id="XP_016234708.1">
    <property type="nucleotide sequence ID" value="XM_016381606.1"/>
</dbReference>
<dbReference type="VEuPathDB" id="FungiDB:PV08_07276"/>
<keyword evidence="3" id="KW-1185">Reference proteome</keyword>
<organism evidence="2 3">
    <name type="scientific">Exophiala spinifera</name>
    <dbReference type="NCBI Taxonomy" id="91928"/>
    <lineage>
        <taxon>Eukaryota</taxon>
        <taxon>Fungi</taxon>
        <taxon>Dikarya</taxon>
        <taxon>Ascomycota</taxon>
        <taxon>Pezizomycotina</taxon>
        <taxon>Eurotiomycetes</taxon>
        <taxon>Chaetothyriomycetidae</taxon>
        <taxon>Chaetothyriales</taxon>
        <taxon>Herpotrichiellaceae</taxon>
        <taxon>Exophiala</taxon>
    </lineage>
</organism>
<feature type="coiled-coil region" evidence="1">
    <location>
        <begin position="44"/>
        <end position="82"/>
    </location>
</feature>
<proteinExistence type="predicted"/>
<gene>
    <name evidence="2" type="ORF">PV08_07276</name>
</gene>
<dbReference type="HOGENOM" id="CLU_097230_0_1_1"/>
<keyword evidence="1" id="KW-0175">Coiled coil</keyword>
<dbReference type="Proteomes" id="UP000053328">
    <property type="component" value="Unassembled WGS sequence"/>
</dbReference>
<dbReference type="AlphaFoldDB" id="A0A0D1ZNY0"/>
<reference evidence="2 3" key="1">
    <citation type="submission" date="2015-01" db="EMBL/GenBank/DDBJ databases">
        <title>The Genome Sequence of Exophiala spinifera CBS89968.</title>
        <authorList>
            <consortium name="The Broad Institute Genomics Platform"/>
            <person name="Cuomo C."/>
            <person name="de Hoog S."/>
            <person name="Gorbushina A."/>
            <person name="Stielow B."/>
            <person name="Teixiera M."/>
            <person name="Abouelleil A."/>
            <person name="Chapman S.B."/>
            <person name="Priest M."/>
            <person name="Young S.K."/>
            <person name="Wortman J."/>
            <person name="Nusbaum C."/>
            <person name="Birren B."/>
        </authorList>
    </citation>
    <scope>NUCLEOTIDE SEQUENCE [LARGE SCALE GENOMIC DNA]</scope>
    <source>
        <strain evidence="2 3">CBS 89968</strain>
    </source>
</reference>
<dbReference type="STRING" id="91928.A0A0D1ZNY0"/>
<protein>
    <submittedName>
        <fullName evidence="2">Uncharacterized protein</fullName>
    </submittedName>
</protein>
<dbReference type="GeneID" id="27334359"/>
<name>A0A0D1ZNY0_9EURO</name>
<evidence type="ECO:0000256" key="1">
    <source>
        <dbReference type="SAM" id="Coils"/>
    </source>
</evidence>
<sequence length="185" mass="20362">MDTPSTAEPDWGKVSEALHTAGTEIGKLENLPLIKHGEAVVAKIDSMSQEMQDMKQEAQDVKQEMQDMKRAMAEQFARVEAKFDLLIQEMRTGFQSLSTRITATDTNAVIRNQNSFLGALSDQLVPLVNPLTNTPVANFPASIADINKLDEDETDALLKQLNQQTADGTTLAGKKRQLKMYIGLG</sequence>
<dbReference type="OrthoDB" id="4120486at2759"/>
<accession>A0A0D1ZNY0</accession>